<dbReference type="AlphaFoldDB" id="B9TJU8"/>
<evidence type="ECO:0008006" key="3">
    <source>
        <dbReference type="Google" id="ProtNLM"/>
    </source>
</evidence>
<accession>B9TJU8</accession>
<protein>
    <recommendedName>
        <fullName evidence="3">TonB-dependent receptor plug domain-containing protein</fullName>
    </recommendedName>
</protein>
<evidence type="ECO:0000313" key="1">
    <source>
        <dbReference type="EMBL" id="EEF23864.1"/>
    </source>
</evidence>
<dbReference type="InParanoid" id="B9TJU8"/>
<proteinExistence type="predicted"/>
<evidence type="ECO:0000313" key="2">
    <source>
        <dbReference type="Proteomes" id="UP000008311"/>
    </source>
</evidence>
<organism evidence="1 2">
    <name type="scientific">Ricinus communis</name>
    <name type="common">Castor bean</name>
    <dbReference type="NCBI Taxonomy" id="3988"/>
    <lineage>
        <taxon>Eukaryota</taxon>
        <taxon>Viridiplantae</taxon>
        <taxon>Streptophyta</taxon>
        <taxon>Embryophyta</taxon>
        <taxon>Tracheophyta</taxon>
        <taxon>Spermatophyta</taxon>
        <taxon>Magnoliopsida</taxon>
        <taxon>eudicotyledons</taxon>
        <taxon>Gunneridae</taxon>
        <taxon>Pentapetalae</taxon>
        <taxon>rosids</taxon>
        <taxon>fabids</taxon>
        <taxon>Malpighiales</taxon>
        <taxon>Euphorbiaceae</taxon>
        <taxon>Acalyphoideae</taxon>
        <taxon>Acalypheae</taxon>
        <taxon>Ricinus</taxon>
    </lineage>
</organism>
<reference evidence="2" key="1">
    <citation type="journal article" date="2010" name="Nat. Biotechnol.">
        <title>Draft genome sequence of the oilseed species Ricinus communis.</title>
        <authorList>
            <person name="Chan A.P."/>
            <person name="Crabtree J."/>
            <person name="Zhao Q."/>
            <person name="Lorenzi H."/>
            <person name="Orvis J."/>
            <person name="Puiu D."/>
            <person name="Melake-Berhan A."/>
            <person name="Jones K.M."/>
            <person name="Redman J."/>
            <person name="Chen G."/>
            <person name="Cahoon E.B."/>
            <person name="Gedil M."/>
            <person name="Stanke M."/>
            <person name="Haas B.J."/>
            <person name="Wortman J.R."/>
            <person name="Fraser-Liggett C.M."/>
            <person name="Ravel J."/>
            <person name="Rabinowicz P.D."/>
        </authorList>
    </citation>
    <scope>NUCLEOTIDE SEQUENCE [LARGE SCALE GENOMIC DNA]</scope>
    <source>
        <strain evidence="2">cv. Hale</strain>
    </source>
</reference>
<dbReference type="EMBL" id="EQ984386">
    <property type="protein sequence ID" value="EEF23864.1"/>
    <property type="molecule type" value="Genomic_DNA"/>
</dbReference>
<feature type="non-terminal residue" evidence="1">
    <location>
        <position position="63"/>
    </location>
</feature>
<name>B9TJU8_RICCO</name>
<keyword evidence="2" id="KW-1185">Reference proteome</keyword>
<dbReference type="Proteomes" id="UP000008311">
    <property type="component" value="Unassembled WGS sequence"/>
</dbReference>
<sequence length="63" mass="6623">MLQRKLLLGTSVIAGLIAATAAPTFAFAQSTTAKADDSAEVEELVVTGSRIRRNEFTSSAPIQ</sequence>
<gene>
    <name evidence="1" type="ORF">RCOM_1918460</name>
</gene>